<dbReference type="OrthoDB" id="186013at2759"/>
<dbReference type="EMBL" id="AFYH01199508">
    <property type="status" value="NOT_ANNOTATED_CDS"/>
    <property type="molecule type" value="Genomic_DNA"/>
</dbReference>
<dbReference type="Ensembl" id="ENSLACT00000010458.2">
    <property type="protein sequence ID" value="ENSLACP00000010379.2"/>
    <property type="gene ID" value="ENSLACG00000009141.2"/>
</dbReference>
<evidence type="ECO:0000256" key="4">
    <source>
        <dbReference type="ARBA" id="ARBA00022692"/>
    </source>
</evidence>
<proteinExistence type="inferred from homology"/>
<dbReference type="GO" id="GO:0045277">
    <property type="term" value="C:respiratory chain complex IV"/>
    <property type="evidence" value="ECO:0007669"/>
    <property type="project" value="InterPro"/>
</dbReference>
<keyword evidence="6 9" id="KW-1133">Transmembrane helix</keyword>
<evidence type="ECO:0000256" key="8">
    <source>
        <dbReference type="ARBA" id="ARBA00023136"/>
    </source>
</evidence>
<dbReference type="Gene3D" id="1.10.442.10">
    <property type="entry name" value="Cytochrome c oxidase subunit IV"/>
    <property type="match status" value="1"/>
</dbReference>
<reference evidence="11" key="1">
    <citation type="submission" date="2011-08" db="EMBL/GenBank/DDBJ databases">
        <title>The draft genome of Latimeria chalumnae.</title>
        <authorList>
            <person name="Di Palma F."/>
            <person name="Alfoldi J."/>
            <person name="Johnson J."/>
            <person name="Berlin A."/>
            <person name="Gnerre S."/>
            <person name="Jaffe D."/>
            <person name="MacCallum I."/>
            <person name="Young S."/>
            <person name="Walker B.J."/>
            <person name="Lander E."/>
            <person name="Lindblad-Toh K."/>
        </authorList>
    </citation>
    <scope>NUCLEOTIDE SEQUENCE [LARGE SCALE GENOMIC DNA]</scope>
    <source>
        <strain evidence="11">Wild caught</strain>
    </source>
</reference>
<dbReference type="eggNOG" id="KOG4075">
    <property type="taxonomic scope" value="Eukaryota"/>
</dbReference>
<evidence type="ECO:0000256" key="7">
    <source>
        <dbReference type="ARBA" id="ARBA00023128"/>
    </source>
</evidence>
<evidence type="ECO:0000256" key="1">
    <source>
        <dbReference type="ARBA" id="ARBA00004434"/>
    </source>
</evidence>
<dbReference type="InterPro" id="IPR004203">
    <property type="entry name" value="Cyt_c_oxidase_su4_fam"/>
</dbReference>
<evidence type="ECO:0000256" key="6">
    <source>
        <dbReference type="ARBA" id="ARBA00022989"/>
    </source>
</evidence>
<reference evidence="10" key="3">
    <citation type="submission" date="2025-09" db="UniProtKB">
        <authorList>
            <consortium name="Ensembl"/>
        </authorList>
    </citation>
    <scope>IDENTIFICATION</scope>
</reference>
<dbReference type="KEGG" id="lcm:102348448"/>
<dbReference type="GO" id="GO:0005743">
    <property type="term" value="C:mitochondrial inner membrane"/>
    <property type="evidence" value="ECO:0007669"/>
    <property type="project" value="UniProtKB-SubCell"/>
</dbReference>
<dbReference type="InParanoid" id="H3AL58"/>
<dbReference type="InterPro" id="IPR036639">
    <property type="entry name" value="Cyt_c_oxidase_su4_sf"/>
</dbReference>
<comment type="function">
    <text evidence="9">Component of the cytochrome c oxidase, the last enzyme in the mitochondrial electron transport chain which drives oxidative phosphorylation.</text>
</comment>
<dbReference type="Bgee" id="ENSLACG00000009141">
    <property type="expression patterns" value="Expressed in muscle tissue and 6 other cell types or tissues"/>
</dbReference>
<dbReference type="STRING" id="7897.ENSLACP00000010379"/>
<dbReference type="Proteomes" id="UP000008672">
    <property type="component" value="Unassembled WGS sequence"/>
</dbReference>
<dbReference type="CDD" id="cd00922">
    <property type="entry name" value="Cyt_c_Oxidase_IV"/>
    <property type="match status" value="1"/>
</dbReference>
<dbReference type="GeneTree" id="ENSGT00390000002407"/>
<keyword evidence="5 9" id="KW-0999">Mitochondrion inner membrane</keyword>
<protein>
    <recommendedName>
        <fullName evidence="9">Cytochrome c oxidase subunit 4</fullName>
    </recommendedName>
</protein>
<comment type="similarity">
    <text evidence="3 9">Belongs to the cytochrome c oxidase IV family.</text>
</comment>
<dbReference type="FunFam" id="1.10.442.10:FF:000001">
    <property type="entry name" value="Cytochrome c oxidase subunit 4 isoform 1"/>
    <property type="match status" value="1"/>
</dbReference>
<organism evidence="10 11">
    <name type="scientific">Latimeria chalumnae</name>
    <name type="common">Coelacanth</name>
    <dbReference type="NCBI Taxonomy" id="7897"/>
    <lineage>
        <taxon>Eukaryota</taxon>
        <taxon>Metazoa</taxon>
        <taxon>Chordata</taxon>
        <taxon>Craniata</taxon>
        <taxon>Vertebrata</taxon>
        <taxon>Euteleostomi</taxon>
        <taxon>Coelacanthiformes</taxon>
        <taxon>Coelacanthidae</taxon>
        <taxon>Latimeria</taxon>
    </lineage>
</organism>
<evidence type="ECO:0000256" key="9">
    <source>
        <dbReference type="RuleBase" id="RU367145"/>
    </source>
</evidence>
<feature type="transmembrane region" description="Helical" evidence="9">
    <location>
        <begin position="143"/>
        <end position="161"/>
    </location>
</feature>
<dbReference type="AlphaFoldDB" id="H3AL58"/>
<dbReference type="UniPathway" id="UPA00705"/>
<name>H3AL58_LATCH</name>
<comment type="subunit">
    <text evidence="9">Component of the cytochrome c oxidase (complex IV, CIV), a multisubunit enzyme composed of 14 subunits.</text>
</comment>
<dbReference type="Pfam" id="PF02936">
    <property type="entry name" value="COX4"/>
    <property type="match status" value="1"/>
</dbReference>
<dbReference type="PANTHER" id="PTHR10707">
    <property type="entry name" value="CYTOCHROME C OXIDASE SUBUNIT IV"/>
    <property type="match status" value="1"/>
</dbReference>
<keyword evidence="7 9" id="KW-0496">Mitochondrion</keyword>
<reference evidence="10" key="2">
    <citation type="submission" date="2025-08" db="UniProtKB">
        <authorList>
            <consortium name="Ensembl"/>
        </authorList>
    </citation>
    <scope>IDENTIFICATION</scope>
</reference>
<evidence type="ECO:0000313" key="10">
    <source>
        <dbReference type="Ensembl" id="ENSLACP00000010379.2"/>
    </source>
</evidence>
<dbReference type="PRINTS" id="PR01873">
    <property type="entry name" value="CYTCOXIDASE4"/>
</dbReference>
<dbReference type="SUPFAM" id="SSF81406">
    <property type="entry name" value="Mitochondrial cytochrome c oxidase subunit IV"/>
    <property type="match status" value="1"/>
</dbReference>
<comment type="subcellular location">
    <subcellularLocation>
        <location evidence="1 9">Mitochondrion inner membrane</location>
        <topology evidence="1 9">Single-pass membrane protein</topology>
    </subcellularLocation>
</comment>
<keyword evidence="8 9" id="KW-0472">Membrane</keyword>
<dbReference type="OMA" id="DEPFCTD"/>
<sequence length="210" mass="24022">MMPQFENNIFFGGGGEQRQLVGDFALICQPADFAGMLSVSAFRAGGLLVRRGGLLAPAGIRAAHDPGHVSTQEDMSVPKYYDRRDHFPDVPYQQELSAEQKALKEKEKGSWKNLSDEEKVALYRITFHQTYAEMKKPSNEWKTVLGGTFLFIGFTGLVVWWQRLYVFPPAPHTFSEDWIAKQTKKMIDMRVNPIEGLASNWDYEKNEWKK</sequence>
<gene>
    <name evidence="10" type="primary">COX4I2</name>
</gene>
<dbReference type="HOGENOM" id="CLU_117340_1_0_1"/>
<evidence type="ECO:0000256" key="3">
    <source>
        <dbReference type="ARBA" id="ARBA00008135"/>
    </source>
</evidence>
<dbReference type="GO" id="GO:0006123">
    <property type="term" value="P:mitochondrial electron transport, cytochrome c to oxygen"/>
    <property type="evidence" value="ECO:0007669"/>
    <property type="project" value="InterPro"/>
</dbReference>
<evidence type="ECO:0000313" key="11">
    <source>
        <dbReference type="Proteomes" id="UP000008672"/>
    </source>
</evidence>
<evidence type="ECO:0000256" key="5">
    <source>
        <dbReference type="ARBA" id="ARBA00022792"/>
    </source>
</evidence>
<evidence type="ECO:0000256" key="2">
    <source>
        <dbReference type="ARBA" id="ARBA00004673"/>
    </source>
</evidence>
<dbReference type="EMBL" id="AFYH01199506">
    <property type="status" value="NOT_ANNOTATED_CDS"/>
    <property type="molecule type" value="Genomic_DNA"/>
</dbReference>
<dbReference type="EMBL" id="AFYH01199507">
    <property type="status" value="NOT_ANNOTATED_CDS"/>
    <property type="molecule type" value="Genomic_DNA"/>
</dbReference>
<dbReference type="InterPro" id="IPR013288">
    <property type="entry name" value="Cyt_c_oxidase_su4"/>
</dbReference>
<dbReference type="PANTHER" id="PTHR10707:SF11">
    <property type="entry name" value="CYTOCHROME C OXIDASE SUBUNIT 4 ISOFORM 2, MITOCHONDRIAL"/>
    <property type="match status" value="1"/>
</dbReference>
<keyword evidence="4 9" id="KW-0812">Transmembrane</keyword>
<accession>H3AL58</accession>
<keyword evidence="11" id="KW-1185">Reference proteome</keyword>
<comment type="pathway">
    <text evidence="2 9">Energy metabolism; oxidative phosphorylation.</text>
</comment>